<dbReference type="RefSeq" id="WP_089355431.1">
    <property type="nucleotide sequence ID" value="NZ_FZPD01000001.1"/>
</dbReference>
<keyword evidence="1" id="KW-0472">Membrane</keyword>
<reference evidence="3 4" key="1">
    <citation type="submission" date="2017-06" db="EMBL/GenBank/DDBJ databases">
        <authorList>
            <person name="Kim H.J."/>
            <person name="Triplett B.A."/>
        </authorList>
    </citation>
    <scope>NUCLEOTIDE SEQUENCE [LARGE SCALE GENOMIC DNA]</scope>
    <source>
        <strain evidence="3 4">DSM 19307</strain>
    </source>
</reference>
<keyword evidence="4" id="KW-1185">Reference proteome</keyword>
<feature type="domain" description="Glycosyltransferase 2-like" evidence="2">
    <location>
        <begin position="7"/>
        <end position="156"/>
    </location>
</feature>
<dbReference type="PANTHER" id="PTHR22916">
    <property type="entry name" value="GLYCOSYLTRANSFERASE"/>
    <property type="match status" value="1"/>
</dbReference>
<evidence type="ECO:0000313" key="4">
    <source>
        <dbReference type="Proteomes" id="UP000198393"/>
    </source>
</evidence>
<dbReference type="GO" id="GO:0016758">
    <property type="term" value="F:hexosyltransferase activity"/>
    <property type="evidence" value="ECO:0007669"/>
    <property type="project" value="UniProtKB-ARBA"/>
</dbReference>
<dbReference type="Proteomes" id="UP000198393">
    <property type="component" value="Unassembled WGS sequence"/>
</dbReference>
<gene>
    <name evidence="3" type="ORF">SAMN05421640_0679</name>
</gene>
<protein>
    <submittedName>
        <fullName evidence="3">Teichuronic acid biosynthesis glycosyltransferase TuaG</fullName>
    </submittedName>
</protein>
<accession>A0A239FHS3</accession>
<dbReference type="Gene3D" id="3.90.550.10">
    <property type="entry name" value="Spore Coat Polysaccharide Biosynthesis Protein SpsA, Chain A"/>
    <property type="match status" value="1"/>
</dbReference>
<dbReference type="InterPro" id="IPR001173">
    <property type="entry name" value="Glyco_trans_2-like"/>
</dbReference>
<name>A0A239FHS3_EKHLU</name>
<keyword evidence="1" id="KW-1133">Transmembrane helix</keyword>
<evidence type="ECO:0000256" key="1">
    <source>
        <dbReference type="SAM" id="Phobius"/>
    </source>
</evidence>
<organism evidence="3 4">
    <name type="scientific">Ekhidna lutea</name>
    <dbReference type="NCBI Taxonomy" id="447679"/>
    <lineage>
        <taxon>Bacteria</taxon>
        <taxon>Pseudomonadati</taxon>
        <taxon>Bacteroidota</taxon>
        <taxon>Cytophagia</taxon>
        <taxon>Cytophagales</taxon>
        <taxon>Reichenbachiellaceae</taxon>
        <taxon>Ekhidna</taxon>
    </lineage>
</organism>
<feature type="transmembrane region" description="Helical" evidence="1">
    <location>
        <begin position="226"/>
        <end position="247"/>
    </location>
</feature>
<evidence type="ECO:0000313" key="3">
    <source>
        <dbReference type="EMBL" id="SNS56476.1"/>
    </source>
</evidence>
<proteinExistence type="predicted"/>
<dbReference type="PANTHER" id="PTHR22916:SF3">
    <property type="entry name" value="UDP-GLCNAC:BETAGAL BETA-1,3-N-ACETYLGLUCOSAMINYLTRANSFERASE-LIKE PROTEIN 1"/>
    <property type="match status" value="1"/>
</dbReference>
<dbReference type="InterPro" id="IPR029044">
    <property type="entry name" value="Nucleotide-diphossugar_trans"/>
</dbReference>
<sequence>MEKDLVSIITPVYNSENVLEQTIESVFVQTYKNWELILVDDFSKDNSRYIIEKWRKKDNRIKSILLSKNSGAGNARNVGLDSSKGNYIAFLDADDIWLSDKLMDQLNFFKNNSGIKFQYSWYYTIDEKNNPLYAYRTPKKVSFNLLRFNNYILTSTVICETQLVKGSKFSEIRKRQDWSFFLTLLKKSNYAYAIPKMTVKYRKMPNTLSSNRWKLIKPNFIFFRDFLYNGNSFLAVLHFIVFLPYYFHNKTFNKKSIKD</sequence>
<evidence type="ECO:0000259" key="2">
    <source>
        <dbReference type="Pfam" id="PF00535"/>
    </source>
</evidence>
<dbReference type="CDD" id="cd00761">
    <property type="entry name" value="Glyco_tranf_GTA_type"/>
    <property type="match status" value="1"/>
</dbReference>
<dbReference type="OrthoDB" id="9815829at2"/>
<dbReference type="Pfam" id="PF00535">
    <property type="entry name" value="Glycos_transf_2"/>
    <property type="match status" value="1"/>
</dbReference>
<keyword evidence="3" id="KW-0808">Transferase</keyword>
<dbReference type="SUPFAM" id="SSF53448">
    <property type="entry name" value="Nucleotide-diphospho-sugar transferases"/>
    <property type="match status" value="1"/>
</dbReference>
<dbReference type="AlphaFoldDB" id="A0A239FHS3"/>
<dbReference type="EMBL" id="FZPD01000001">
    <property type="protein sequence ID" value="SNS56476.1"/>
    <property type="molecule type" value="Genomic_DNA"/>
</dbReference>
<keyword evidence="1" id="KW-0812">Transmembrane</keyword>